<dbReference type="Gene3D" id="3.30.470.20">
    <property type="entry name" value="ATP-grasp fold, B domain"/>
    <property type="match status" value="2"/>
</dbReference>
<evidence type="ECO:0000256" key="3">
    <source>
        <dbReference type="ARBA" id="ARBA00022840"/>
    </source>
</evidence>
<evidence type="ECO:0000259" key="5">
    <source>
        <dbReference type="PROSITE" id="PS50975"/>
    </source>
</evidence>
<protein>
    <submittedName>
        <fullName evidence="6">ATP-grasp domain-containing protein</fullName>
    </submittedName>
</protein>
<dbReference type="InterPro" id="IPR040570">
    <property type="entry name" value="LAL_C2"/>
</dbReference>
<evidence type="ECO:0000256" key="2">
    <source>
        <dbReference type="ARBA" id="ARBA00022741"/>
    </source>
</evidence>
<reference evidence="6 7" key="1">
    <citation type="submission" date="2023-03" db="EMBL/GenBank/DDBJ databases">
        <authorList>
            <person name="Mo P."/>
        </authorList>
    </citation>
    <scope>NUCLEOTIDE SEQUENCE [LARGE SCALE GENOMIC DNA]</scope>
    <source>
        <strain evidence="6 7">HUAS 5</strain>
    </source>
</reference>
<dbReference type="PANTHER" id="PTHR43585">
    <property type="entry name" value="FUMIPYRROLE BIOSYNTHESIS PROTEIN C"/>
    <property type="match status" value="1"/>
</dbReference>
<keyword evidence="7" id="KW-1185">Reference proteome</keyword>
<dbReference type="Gene3D" id="3.30.1490.20">
    <property type="entry name" value="ATP-grasp fold, A domain"/>
    <property type="match status" value="1"/>
</dbReference>
<evidence type="ECO:0000256" key="4">
    <source>
        <dbReference type="PROSITE-ProRule" id="PRU00409"/>
    </source>
</evidence>
<dbReference type="PANTHER" id="PTHR43585:SF2">
    <property type="entry name" value="ATP-GRASP ENZYME FSQD"/>
    <property type="match status" value="1"/>
</dbReference>
<keyword evidence="3 4" id="KW-0067">ATP-binding</keyword>
<dbReference type="InterPro" id="IPR013815">
    <property type="entry name" value="ATP_grasp_subdomain_1"/>
</dbReference>
<keyword evidence="1" id="KW-0436">Ligase</keyword>
<dbReference type="Proteomes" id="UP001216440">
    <property type="component" value="Chromosome"/>
</dbReference>
<feature type="domain" description="ATP-grasp" evidence="5">
    <location>
        <begin position="117"/>
        <end position="309"/>
    </location>
</feature>
<accession>A0ABY8JUN1</accession>
<dbReference type="SUPFAM" id="SSF56059">
    <property type="entry name" value="Glutathione synthetase ATP-binding domain-like"/>
    <property type="match status" value="2"/>
</dbReference>
<sequence length="831" mass="89268">MTAEHRILMVMPYRQLVEKAVAAGFRVWSIWDPELQSRDYLRDVAAHSAELLLCDFDDEAGLRRLVRETALAHDVAHVLHLGRETTMLPVAEEAHALGLAPNPPQAVRRLNDKAALRELLAGHGLSPVRCVALDSPAQAAAALAEFGYPAVVKPAGLAGSTGVRLVQDRGELDRWAAQLAALGHDGPVLVEEYLRGPEYSVETLSAGGRHQVVGITAKRTTPAPLFVETGQLFPAPLPSGTAAAVEKEVLALLDAAGHRFGPAHTEVILTDDGPRIVESQARLGGDRIPALIRIATGFDIEAALFDLLAGRAAAPGPAVRSGAIRFFQFEPGTVESVDGLDAVRALPYVEEVSFRFAPGDELPATVHSASRHGYVVLEADDAEQADRRAGEAAALLRVRTRAPLVNAVTAAPREPMVPERTLLLLGHAAEPIRRAKALGLNVILIQHKDKFTPEQARLADVTFVADFTDWSVVEPLARAAHEVWGFTASLSLTEPGLEIAGRVNDLFGLGGTGYEPARLLRDKLAMRRHLAAGAPRFAVAAEPLGDRASLDAFGAAHGHPFVVKPVDLTAGFGVLLVRGPEDADTAWERITAVREEGVDRGTTLYRVTDFLMEEYIPGPEFSVESFSFDGRHVVVALTEKLVDETHFAELGHAVPARLTADDERQLTEATAAFLDAVGIQDGPAHTELRLSPRGPLVIEGHNRNGGGHIQELVAAAYGIDLVHYSLAWPFRLVEPLAERPRPTAAGCARGILARPGRVAAVEGVEELRLHPAVLAVDIAARPGSVVRETRDNWDRLGMVAVTAPDTDEAVRLCEELVATRLTVRMEGDAAR</sequence>
<dbReference type="Gene3D" id="3.40.50.20">
    <property type="match status" value="1"/>
</dbReference>
<dbReference type="SMART" id="SM01209">
    <property type="entry name" value="GARS_A"/>
    <property type="match status" value="1"/>
</dbReference>
<organism evidence="6 7">
    <name type="scientific">Streptomyces cathayae</name>
    <dbReference type="NCBI Taxonomy" id="3031124"/>
    <lineage>
        <taxon>Bacteria</taxon>
        <taxon>Bacillati</taxon>
        <taxon>Actinomycetota</taxon>
        <taxon>Actinomycetes</taxon>
        <taxon>Kitasatosporales</taxon>
        <taxon>Streptomycetaceae</taxon>
        <taxon>Streptomyces</taxon>
    </lineage>
</organism>
<proteinExistence type="predicted"/>
<name>A0ABY8JUN1_9ACTN</name>
<keyword evidence="2 4" id="KW-0547">Nucleotide-binding</keyword>
<dbReference type="Pfam" id="PF18603">
    <property type="entry name" value="LAL_C2"/>
    <property type="match status" value="2"/>
</dbReference>
<evidence type="ECO:0000313" key="7">
    <source>
        <dbReference type="Proteomes" id="UP001216440"/>
    </source>
</evidence>
<dbReference type="RefSeq" id="WP_279332711.1">
    <property type="nucleotide sequence ID" value="NZ_CP121682.1"/>
</dbReference>
<evidence type="ECO:0000256" key="1">
    <source>
        <dbReference type="ARBA" id="ARBA00022598"/>
    </source>
</evidence>
<evidence type="ECO:0000313" key="6">
    <source>
        <dbReference type="EMBL" id="WGD39694.1"/>
    </source>
</evidence>
<dbReference type="Pfam" id="PF13535">
    <property type="entry name" value="ATP-grasp_4"/>
    <property type="match status" value="2"/>
</dbReference>
<feature type="domain" description="ATP-grasp" evidence="5">
    <location>
        <begin position="523"/>
        <end position="730"/>
    </location>
</feature>
<dbReference type="PROSITE" id="PS50975">
    <property type="entry name" value="ATP_GRASP"/>
    <property type="match status" value="2"/>
</dbReference>
<dbReference type="InterPro" id="IPR011761">
    <property type="entry name" value="ATP-grasp"/>
</dbReference>
<gene>
    <name evidence="6" type="ORF">PYS65_05845</name>
</gene>
<dbReference type="InterPro" id="IPR052032">
    <property type="entry name" value="ATP-dep_AA_Ligase"/>
</dbReference>
<dbReference type="EMBL" id="CP121682">
    <property type="protein sequence ID" value="WGD39694.1"/>
    <property type="molecule type" value="Genomic_DNA"/>
</dbReference>